<accession>A0A381VZ76</accession>
<proteinExistence type="predicted"/>
<dbReference type="EMBL" id="UINC01010183">
    <property type="protein sequence ID" value="SVA45391.1"/>
    <property type="molecule type" value="Genomic_DNA"/>
</dbReference>
<dbReference type="AlphaFoldDB" id="A0A381VZ76"/>
<protein>
    <submittedName>
        <fullName evidence="1">Uncharacterized protein</fullName>
    </submittedName>
</protein>
<name>A0A381VZ76_9ZZZZ</name>
<evidence type="ECO:0000313" key="1">
    <source>
        <dbReference type="EMBL" id="SVA45391.1"/>
    </source>
</evidence>
<reference evidence="1" key="1">
    <citation type="submission" date="2018-05" db="EMBL/GenBank/DDBJ databases">
        <authorList>
            <person name="Lanie J.A."/>
            <person name="Ng W.-L."/>
            <person name="Kazmierczak K.M."/>
            <person name="Andrzejewski T.M."/>
            <person name="Davidsen T.M."/>
            <person name="Wayne K.J."/>
            <person name="Tettelin H."/>
            <person name="Glass J.I."/>
            <person name="Rusch D."/>
            <person name="Podicherti R."/>
            <person name="Tsui H.-C.T."/>
            <person name="Winkler M.E."/>
        </authorList>
    </citation>
    <scope>NUCLEOTIDE SEQUENCE</scope>
</reference>
<gene>
    <name evidence="1" type="ORF">METZ01_LOCUS98245</name>
</gene>
<sequence length="195" mass="22726">MNLLTDLESKFLNRVITFFEPIMDSIDIEIMEFLQPKSNIAFLNRLSKRYGVDSWLECFIQDEFGLIIEEANCISSEFPKNRVNMEKSITSLLNEMNKNYQLVIDPTINSRVLLSVSGINNYNLFKLVERIIKSQAIVKDSNIKKIKDSEVTFEVDFMGELSDLEKIMSANNYFLRQPEESSEQKSLYYSFIGKR</sequence>
<organism evidence="1">
    <name type="scientific">marine metagenome</name>
    <dbReference type="NCBI Taxonomy" id="408172"/>
    <lineage>
        <taxon>unclassified sequences</taxon>
        <taxon>metagenomes</taxon>
        <taxon>ecological metagenomes</taxon>
    </lineage>
</organism>